<comment type="function">
    <text evidence="1">Involved in the catabolism of quinolinic acid (QA).</text>
</comment>
<keyword evidence="8 12" id="KW-0808">Transferase</keyword>
<dbReference type="SUPFAM" id="SSF54675">
    <property type="entry name" value="Nicotinate/Quinolinate PRTase N-terminal domain-like"/>
    <property type="match status" value="1"/>
</dbReference>
<gene>
    <name evidence="16" type="primary">nadC</name>
    <name evidence="16" type="ORF">ENV62_03795</name>
</gene>
<dbReference type="Gene3D" id="3.20.20.70">
    <property type="entry name" value="Aldolase class I"/>
    <property type="match status" value="1"/>
</dbReference>
<proteinExistence type="inferred from homology"/>
<feature type="domain" description="Quinolinate phosphoribosyl transferase C-terminal" evidence="14">
    <location>
        <begin position="121"/>
        <end position="286"/>
    </location>
</feature>
<dbReference type="CDD" id="cd01572">
    <property type="entry name" value="QPRTase"/>
    <property type="match status" value="1"/>
</dbReference>
<dbReference type="GO" id="GO:0005737">
    <property type="term" value="C:cytoplasm"/>
    <property type="evidence" value="ECO:0007669"/>
    <property type="project" value="TreeGrafter"/>
</dbReference>
<accession>A0A7C3SK57</accession>
<dbReference type="InterPro" id="IPR036068">
    <property type="entry name" value="Nicotinate_pribotase-like_C"/>
</dbReference>
<dbReference type="Gene3D" id="3.90.1170.20">
    <property type="entry name" value="Quinolinate phosphoribosyl transferase, N-terminal domain"/>
    <property type="match status" value="1"/>
</dbReference>
<dbReference type="NCBIfam" id="TIGR00078">
    <property type="entry name" value="nadC"/>
    <property type="match status" value="1"/>
</dbReference>
<comment type="caution">
    <text evidence="16">The sequence shown here is derived from an EMBL/GenBank/DDBJ whole genome shotgun (WGS) entry which is preliminary data.</text>
</comment>
<evidence type="ECO:0000256" key="4">
    <source>
        <dbReference type="ARBA" id="ARBA00011218"/>
    </source>
</evidence>
<dbReference type="PANTHER" id="PTHR32179">
    <property type="entry name" value="NICOTINATE-NUCLEOTIDE PYROPHOSPHORYLASE [CARBOXYLATING]"/>
    <property type="match status" value="1"/>
</dbReference>
<dbReference type="EMBL" id="DTHB01000028">
    <property type="protein sequence ID" value="HGB14347.1"/>
    <property type="molecule type" value="Genomic_DNA"/>
</dbReference>
<dbReference type="PANTHER" id="PTHR32179:SF3">
    <property type="entry name" value="NICOTINATE-NUCLEOTIDE PYROPHOSPHORYLASE [CARBOXYLATING]"/>
    <property type="match status" value="1"/>
</dbReference>
<evidence type="ECO:0000259" key="14">
    <source>
        <dbReference type="Pfam" id="PF01729"/>
    </source>
</evidence>
<feature type="binding site" evidence="13">
    <location>
        <begin position="271"/>
        <end position="273"/>
    </location>
    <ligand>
        <name>substrate</name>
    </ligand>
</feature>
<keyword evidence="6" id="KW-0662">Pyridine nucleotide biosynthesis</keyword>
<dbReference type="InterPro" id="IPR002638">
    <property type="entry name" value="Quinolinate_PRibosylTrfase_C"/>
</dbReference>
<dbReference type="InterPro" id="IPR004393">
    <property type="entry name" value="NadC"/>
</dbReference>
<feature type="binding site" evidence="13">
    <location>
        <position position="109"/>
    </location>
    <ligand>
        <name>substrate</name>
    </ligand>
</feature>
<evidence type="ECO:0000256" key="9">
    <source>
        <dbReference type="ARBA" id="ARBA00033102"/>
    </source>
</evidence>
<evidence type="ECO:0000256" key="7">
    <source>
        <dbReference type="ARBA" id="ARBA00022676"/>
    </source>
</evidence>
<dbReference type="InterPro" id="IPR013785">
    <property type="entry name" value="Aldolase_TIM"/>
</dbReference>
<protein>
    <recommendedName>
        <fullName evidence="11">Probable nicotinate-nucleotide pyrophosphorylase [carboxylating]</fullName>
        <ecNumber evidence="5">2.4.2.19</ecNumber>
    </recommendedName>
    <alternativeName>
        <fullName evidence="9">Quinolinate phosphoribosyltransferase [decarboxylating]</fullName>
    </alternativeName>
</protein>
<evidence type="ECO:0000259" key="15">
    <source>
        <dbReference type="Pfam" id="PF02749"/>
    </source>
</evidence>
<feature type="binding site" evidence="13">
    <location>
        <position position="227"/>
    </location>
    <ligand>
        <name>substrate</name>
    </ligand>
</feature>
<dbReference type="FunFam" id="3.20.20.70:FF:000030">
    <property type="entry name" value="Nicotinate-nucleotide pyrophosphorylase, carboxylating"/>
    <property type="match status" value="1"/>
</dbReference>
<dbReference type="UniPathway" id="UPA00253">
    <property type="reaction ID" value="UER00331"/>
</dbReference>
<dbReference type="GO" id="GO:0004514">
    <property type="term" value="F:nicotinate-nucleotide diphosphorylase (carboxylating) activity"/>
    <property type="evidence" value="ECO:0007669"/>
    <property type="project" value="UniProtKB-EC"/>
</dbReference>
<feature type="domain" description="Quinolinate phosphoribosyl transferase N-terminal" evidence="15">
    <location>
        <begin position="34"/>
        <end position="119"/>
    </location>
</feature>
<evidence type="ECO:0000256" key="1">
    <source>
        <dbReference type="ARBA" id="ARBA00003237"/>
    </source>
</evidence>
<comment type="similarity">
    <text evidence="3 12">Belongs to the NadC/ModD family.</text>
</comment>
<keyword evidence="7 12" id="KW-0328">Glycosyltransferase</keyword>
<dbReference type="Pfam" id="PF02749">
    <property type="entry name" value="QRPTase_N"/>
    <property type="match status" value="1"/>
</dbReference>
<evidence type="ECO:0000256" key="10">
    <source>
        <dbReference type="ARBA" id="ARBA00047445"/>
    </source>
</evidence>
<dbReference type="GO" id="GO:0009435">
    <property type="term" value="P:NAD+ biosynthetic process"/>
    <property type="evidence" value="ECO:0007669"/>
    <property type="project" value="UniProtKB-UniPathway"/>
</dbReference>
<evidence type="ECO:0000256" key="3">
    <source>
        <dbReference type="ARBA" id="ARBA00009400"/>
    </source>
</evidence>
<feature type="binding site" evidence="13">
    <location>
        <begin position="142"/>
        <end position="144"/>
    </location>
    <ligand>
        <name>substrate</name>
    </ligand>
</feature>
<evidence type="ECO:0000256" key="2">
    <source>
        <dbReference type="ARBA" id="ARBA00004893"/>
    </source>
</evidence>
<feature type="binding site" evidence="13">
    <location>
        <position position="206"/>
    </location>
    <ligand>
        <name>substrate</name>
    </ligand>
</feature>
<organism evidence="16">
    <name type="scientific">Desulfobacca acetoxidans</name>
    <dbReference type="NCBI Taxonomy" id="60893"/>
    <lineage>
        <taxon>Bacteria</taxon>
        <taxon>Pseudomonadati</taxon>
        <taxon>Thermodesulfobacteriota</taxon>
        <taxon>Desulfobaccia</taxon>
        <taxon>Desulfobaccales</taxon>
        <taxon>Desulfobaccaceae</taxon>
        <taxon>Desulfobacca</taxon>
    </lineage>
</organism>
<feature type="binding site" evidence="13">
    <location>
        <position position="166"/>
    </location>
    <ligand>
        <name>substrate</name>
    </ligand>
</feature>
<dbReference type="GO" id="GO:0034213">
    <property type="term" value="P:quinolinate catabolic process"/>
    <property type="evidence" value="ECO:0007669"/>
    <property type="project" value="TreeGrafter"/>
</dbReference>
<dbReference type="InterPro" id="IPR037128">
    <property type="entry name" value="Quinolinate_PRibosylTase_N_sf"/>
</dbReference>
<evidence type="ECO:0000256" key="12">
    <source>
        <dbReference type="PIRNR" id="PIRNR006250"/>
    </source>
</evidence>
<dbReference type="InterPro" id="IPR022412">
    <property type="entry name" value="Quinolinate_PRibosylTrfase_N"/>
</dbReference>
<reference evidence="16" key="1">
    <citation type="journal article" date="2020" name="mSystems">
        <title>Genome- and Community-Level Interaction Insights into Carbon Utilization and Element Cycling Functions of Hydrothermarchaeota in Hydrothermal Sediment.</title>
        <authorList>
            <person name="Zhou Z."/>
            <person name="Liu Y."/>
            <person name="Xu W."/>
            <person name="Pan J."/>
            <person name="Luo Z.H."/>
            <person name="Li M."/>
        </authorList>
    </citation>
    <scope>NUCLEOTIDE SEQUENCE [LARGE SCALE GENOMIC DNA]</scope>
    <source>
        <strain evidence="16">SpSt-776</strain>
    </source>
</reference>
<dbReference type="SUPFAM" id="SSF51690">
    <property type="entry name" value="Nicotinate/Quinolinate PRTase C-terminal domain-like"/>
    <property type="match status" value="1"/>
</dbReference>
<feature type="binding site" evidence="13">
    <location>
        <begin position="250"/>
        <end position="252"/>
    </location>
    <ligand>
        <name>substrate</name>
    </ligand>
</feature>
<evidence type="ECO:0000256" key="8">
    <source>
        <dbReference type="ARBA" id="ARBA00022679"/>
    </source>
</evidence>
<comment type="pathway">
    <text evidence="2">Cofactor biosynthesis; NAD(+) biosynthesis; nicotinate D-ribonucleotide from quinolinate: step 1/1.</text>
</comment>
<evidence type="ECO:0000256" key="13">
    <source>
        <dbReference type="PIRSR" id="PIRSR006250-1"/>
    </source>
</evidence>
<dbReference type="PIRSF" id="PIRSF006250">
    <property type="entry name" value="NadC_ModD"/>
    <property type="match status" value="1"/>
</dbReference>
<evidence type="ECO:0000256" key="6">
    <source>
        <dbReference type="ARBA" id="ARBA00022642"/>
    </source>
</evidence>
<dbReference type="AlphaFoldDB" id="A0A7C3SK57"/>
<evidence type="ECO:0000313" key="16">
    <source>
        <dbReference type="EMBL" id="HGB14347.1"/>
    </source>
</evidence>
<feature type="binding site" evidence="13">
    <location>
        <position position="176"/>
    </location>
    <ligand>
        <name>substrate</name>
    </ligand>
</feature>
<dbReference type="EC" id="2.4.2.19" evidence="5"/>
<evidence type="ECO:0000256" key="11">
    <source>
        <dbReference type="ARBA" id="ARBA00069173"/>
    </source>
</evidence>
<name>A0A7C3SK57_9BACT</name>
<comment type="catalytic activity">
    <reaction evidence="10">
        <text>nicotinate beta-D-ribonucleotide + CO2 + diphosphate = quinolinate + 5-phospho-alpha-D-ribose 1-diphosphate + 2 H(+)</text>
        <dbReference type="Rhea" id="RHEA:12733"/>
        <dbReference type="ChEBI" id="CHEBI:15378"/>
        <dbReference type="ChEBI" id="CHEBI:16526"/>
        <dbReference type="ChEBI" id="CHEBI:29959"/>
        <dbReference type="ChEBI" id="CHEBI:33019"/>
        <dbReference type="ChEBI" id="CHEBI:57502"/>
        <dbReference type="ChEBI" id="CHEBI:58017"/>
        <dbReference type="EC" id="2.4.2.19"/>
    </reaction>
</comment>
<sequence length="305" mass="32452">MGAGEFSLKASSEFSPQVDRLIELALEEDIGPGDITTQALIAPEKQGAAEIRAKEPLVVAGLPVAARVFLKLDREVQFLPLVAEGQEVEAGAVLARLRGPVAAILTGERVALNFLMRLSGIATFTRRAVAAVRDFPVALVDTRKTTPGWRLLEKYAVRVGGGKNHRFGLYDGVLIKTNHLTAVGSIPEAVRRAREKVHQLLKIEVEVSDLTGLEEALAAGADLVMLDNMEEAALAEAVRRAQGRAILEASGGMTLARLPRVAATGVRYISMGALTHSAPAVDLHLRLLEGEAPPGGKAQRSGGDR</sequence>
<dbReference type="FunFam" id="3.90.1170.20:FF:000001">
    <property type="entry name" value="Nicotinate-nucleotide diphosphorylase (Carboxylating)"/>
    <property type="match status" value="1"/>
</dbReference>
<dbReference type="Pfam" id="PF01729">
    <property type="entry name" value="QRPTase_C"/>
    <property type="match status" value="1"/>
</dbReference>
<comment type="subunit">
    <text evidence="4">Hexamer formed by 3 homodimers.</text>
</comment>
<evidence type="ECO:0000256" key="5">
    <source>
        <dbReference type="ARBA" id="ARBA00011944"/>
    </source>
</evidence>
<dbReference type="InterPro" id="IPR027277">
    <property type="entry name" value="NadC/ModD"/>
</dbReference>